<protein>
    <submittedName>
        <fullName evidence="4">TetR/AcrR family transcriptional regulator</fullName>
    </submittedName>
</protein>
<gene>
    <name evidence="4" type="ORF">ACFOW6_13865</name>
</gene>
<feature type="domain" description="HTH tetR-type" evidence="3">
    <location>
        <begin position="39"/>
        <end position="99"/>
    </location>
</feature>
<dbReference type="PRINTS" id="PR00455">
    <property type="entry name" value="HTHTETR"/>
</dbReference>
<reference evidence="5" key="1">
    <citation type="journal article" date="2019" name="Int. J. Syst. Evol. Microbiol.">
        <title>The Global Catalogue of Microorganisms (GCM) 10K type strain sequencing project: providing services to taxonomists for standard genome sequencing and annotation.</title>
        <authorList>
            <consortium name="The Broad Institute Genomics Platform"/>
            <consortium name="The Broad Institute Genome Sequencing Center for Infectious Disease"/>
            <person name="Wu L."/>
            <person name="Ma J."/>
        </authorList>
    </citation>
    <scope>NUCLEOTIDE SEQUENCE [LARGE SCALE GENOMIC DNA]</scope>
    <source>
        <strain evidence="5">CECT 8472</strain>
    </source>
</reference>
<dbReference type="PANTHER" id="PTHR30328">
    <property type="entry name" value="TRANSCRIPTIONAL REPRESSOR"/>
    <property type="match status" value="1"/>
</dbReference>
<dbReference type="PANTHER" id="PTHR30328:SF54">
    <property type="entry name" value="HTH-TYPE TRANSCRIPTIONAL REPRESSOR SCO4008"/>
    <property type="match status" value="1"/>
</dbReference>
<dbReference type="InterPro" id="IPR036271">
    <property type="entry name" value="Tet_transcr_reg_TetR-rel_C_sf"/>
</dbReference>
<dbReference type="InterPro" id="IPR050109">
    <property type="entry name" value="HTH-type_TetR-like_transc_reg"/>
</dbReference>
<dbReference type="PROSITE" id="PS50977">
    <property type="entry name" value="HTH_TETR_2"/>
    <property type="match status" value="1"/>
</dbReference>
<dbReference type="SUPFAM" id="SSF46689">
    <property type="entry name" value="Homeodomain-like"/>
    <property type="match status" value="1"/>
</dbReference>
<comment type="caution">
    <text evidence="4">The sequence shown here is derived from an EMBL/GenBank/DDBJ whole genome shotgun (WGS) entry which is preliminary data.</text>
</comment>
<dbReference type="InterPro" id="IPR001647">
    <property type="entry name" value="HTH_TetR"/>
</dbReference>
<dbReference type="RefSeq" id="WP_382422988.1">
    <property type="nucleotide sequence ID" value="NZ_JBHSCW010000007.1"/>
</dbReference>
<evidence type="ECO:0000259" key="3">
    <source>
        <dbReference type="PROSITE" id="PS50977"/>
    </source>
</evidence>
<dbReference type="SUPFAM" id="SSF48498">
    <property type="entry name" value="Tetracyclin repressor-like, C-terminal domain"/>
    <property type="match status" value="1"/>
</dbReference>
<name>A0ABV8UNE3_9PROT</name>
<sequence length="239" mass="27159">MSSQGPAFPVPGPVDAEIMAEVDSRTGKDRKTVTTRDPVRTRRRILQAATEEFAAKGLEGARTDEIARRSGANKRMIYHYFSSKEGLFQAVLEKAYADIRGSEKRLRLTQRDPVDAMAQLVGFSFDWFHRHPEFAKLLNEENLYEGVHVESSAKARSLNMPLVDMIQELLERGEASGQFRSGVDPVQLYISIAGISYFFFSNRFTLSAIFSRDLASRPELEQRRQHVIDVILGYLRQID</sequence>
<dbReference type="EMBL" id="JBHSCW010000007">
    <property type="protein sequence ID" value="MFC4352634.1"/>
    <property type="molecule type" value="Genomic_DNA"/>
</dbReference>
<dbReference type="Gene3D" id="1.10.357.10">
    <property type="entry name" value="Tetracycline Repressor, domain 2"/>
    <property type="match status" value="1"/>
</dbReference>
<dbReference type="InterPro" id="IPR009057">
    <property type="entry name" value="Homeodomain-like_sf"/>
</dbReference>
<evidence type="ECO:0000313" key="4">
    <source>
        <dbReference type="EMBL" id="MFC4352634.1"/>
    </source>
</evidence>
<keyword evidence="1 2" id="KW-0238">DNA-binding</keyword>
<accession>A0ABV8UNE3</accession>
<keyword evidence="5" id="KW-1185">Reference proteome</keyword>
<dbReference type="Pfam" id="PF00440">
    <property type="entry name" value="TetR_N"/>
    <property type="match status" value="1"/>
</dbReference>
<evidence type="ECO:0000313" key="5">
    <source>
        <dbReference type="Proteomes" id="UP001595799"/>
    </source>
</evidence>
<dbReference type="InterPro" id="IPR041474">
    <property type="entry name" value="NicS_C"/>
</dbReference>
<proteinExistence type="predicted"/>
<feature type="DNA-binding region" description="H-T-H motif" evidence="2">
    <location>
        <begin position="62"/>
        <end position="81"/>
    </location>
</feature>
<organism evidence="4 5">
    <name type="scientific">Fodinicurvata halophila</name>
    <dbReference type="NCBI Taxonomy" id="1419723"/>
    <lineage>
        <taxon>Bacteria</taxon>
        <taxon>Pseudomonadati</taxon>
        <taxon>Pseudomonadota</taxon>
        <taxon>Alphaproteobacteria</taxon>
        <taxon>Rhodospirillales</taxon>
        <taxon>Rhodovibrionaceae</taxon>
        <taxon>Fodinicurvata</taxon>
    </lineage>
</organism>
<dbReference type="Proteomes" id="UP001595799">
    <property type="component" value="Unassembled WGS sequence"/>
</dbReference>
<dbReference type="Pfam" id="PF17938">
    <property type="entry name" value="TetR_C_29"/>
    <property type="match status" value="1"/>
</dbReference>
<evidence type="ECO:0000256" key="2">
    <source>
        <dbReference type="PROSITE-ProRule" id="PRU00335"/>
    </source>
</evidence>
<evidence type="ECO:0000256" key="1">
    <source>
        <dbReference type="ARBA" id="ARBA00023125"/>
    </source>
</evidence>